<evidence type="ECO:0000256" key="2">
    <source>
        <dbReference type="ARBA" id="ARBA00022448"/>
    </source>
</evidence>
<feature type="transmembrane region" description="Helical" evidence="9">
    <location>
        <begin position="123"/>
        <end position="146"/>
    </location>
</feature>
<dbReference type="PANTHER" id="PTHR11616:SF240">
    <property type="entry name" value="BLOATED TUBULES, ISOFORM B-RELATED"/>
    <property type="match status" value="1"/>
</dbReference>
<dbReference type="GO" id="GO:0006865">
    <property type="term" value="P:amino acid transport"/>
    <property type="evidence" value="ECO:0007669"/>
    <property type="project" value="TreeGrafter"/>
</dbReference>
<evidence type="ECO:0000256" key="3">
    <source>
        <dbReference type="ARBA" id="ARBA00022692"/>
    </source>
</evidence>
<dbReference type="AlphaFoldDB" id="A0A811JQF1"/>
<feature type="compositionally biased region" description="Low complexity" evidence="8">
    <location>
        <begin position="906"/>
        <end position="918"/>
    </location>
</feature>
<evidence type="ECO:0000256" key="4">
    <source>
        <dbReference type="ARBA" id="ARBA00022847"/>
    </source>
</evidence>
<feature type="region of interest" description="Disordered" evidence="8">
    <location>
        <begin position="662"/>
        <end position="1009"/>
    </location>
</feature>
<feature type="compositionally biased region" description="Basic and acidic residues" evidence="8">
    <location>
        <begin position="874"/>
        <end position="900"/>
    </location>
</feature>
<dbReference type="GO" id="GO:0046872">
    <property type="term" value="F:metal ion binding"/>
    <property type="evidence" value="ECO:0007669"/>
    <property type="project" value="UniProtKB-KW"/>
</dbReference>
<dbReference type="Proteomes" id="UP000614601">
    <property type="component" value="Unassembled WGS sequence"/>
</dbReference>
<feature type="compositionally biased region" description="Low complexity" evidence="8">
    <location>
        <begin position="944"/>
        <end position="953"/>
    </location>
</feature>
<keyword evidence="7" id="KW-0479">Metal-binding</keyword>
<reference evidence="10" key="1">
    <citation type="submission" date="2020-09" db="EMBL/GenBank/DDBJ databases">
        <authorList>
            <person name="Kikuchi T."/>
        </authorList>
    </citation>
    <scope>NUCLEOTIDE SEQUENCE</scope>
    <source>
        <strain evidence="10">SH1</strain>
    </source>
</reference>
<dbReference type="OrthoDB" id="6699552at2759"/>
<keyword evidence="6 9" id="KW-0472">Membrane</keyword>
<dbReference type="EMBL" id="CAJFDH010000001">
    <property type="protein sequence ID" value="CAD5205509.1"/>
    <property type="molecule type" value="Genomic_DNA"/>
</dbReference>
<dbReference type="InterPro" id="IPR000175">
    <property type="entry name" value="Na/ntran_symport"/>
</dbReference>
<feature type="compositionally biased region" description="Basic and acidic residues" evidence="8">
    <location>
        <begin position="710"/>
        <end position="769"/>
    </location>
</feature>
<evidence type="ECO:0000313" key="10">
    <source>
        <dbReference type="EMBL" id="CAD5205509.1"/>
    </source>
</evidence>
<dbReference type="Proteomes" id="UP000783686">
    <property type="component" value="Unassembled WGS sequence"/>
</dbReference>
<proteinExistence type="predicted"/>
<dbReference type="InterPro" id="IPR037272">
    <property type="entry name" value="SNS_sf"/>
</dbReference>
<feature type="transmembrane region" description="Helical" evidence="9">
    <location>
        <begin position="434"/>
        <end position="462"/>
    </location>
</feature>
<accession>A0A811JQF1</accession>
<evidence type="ECO:0000256" key="1">
    <source>
        <dbReference type="ARBA" id="ARBA00004141"/>
    </source>
</evidence>
<feature type="transmembrane region" description="Helical" evidence="9">
    <location>
        <begin position="512"/>
        <end position="533"/>
    </location>
</feature>
<feature type="transmembrane region" description="Helical" evidence="9">
    <location>
        <begin position="278"/>
        <end position="297"/>
    </location>
</feature>
<evidence type="ECO:0000256" key="9">
    <source>
        <dbReference type="SAM" id="Phobius"/>
    </source>
</evidence>
<keyword evidence="2" id="KW-0813">Transport</keyword>
<evidence type="ECO:0000313" key="11">
    <source>
        <dbReference type="Proteomes" id="UP000614601"/>
    </source>
</evidence>
<feature type="transmembrane region" description="Helical" evidence="9">
    <location>
        <begin position="482"/>
        <end position="500"/>
    </location>
</feature>
<evidence type="ECO:0000256" key="7">
    <source>
        <dbReference type="PIRSR" id="PIRSR600175-1"/>
    </source>
</evidence>
<evidence type="ECO:0000256" key="6">
    <source>
        <dbReference type="ARBA" id="ARBA00023136"/>
    </source>
</evidence>
<dbReference type="GO" id="GO:0035725">
    <property type="term" value="P:sodium ion transmembrane transport"/>
    <property type="evidence" value="ECO:0007669"/>
    <property type="project" value="TreeGrafter"/>
</dbReference>
<evidence type="ECO:0000256" key="8">
    <source>
        <dbReference type="SAM" id="MobiDB-lite"/>
    </source>
</evidence>
<protein>
    <submittedName>
        <fullName evidence="10">Uncharacterized protein</fullName>
    </submittedName>
</protein>
<feature type="transmembrane region" description="Helical" evidence="9">
    <location>
        <begin position="553"/>
        <end position="578"/>
    </location>
</feature>
<feature type="transmembrane region" description="Helical" evidence="9">
    <location>
        <begin position="361"/>
        <end position="384"/>
    </location>
</feature>
<feature type="compositionally biased region" description="Basic and acidic residues" evidence="8">
    <location>
        <begin position="784"/>
        <end position="833"/>
    </location>
</feature>
<name>A0A811JQF1_9BILA</name>
<feature type="compositionally biased region" description="Polar residues" evidence="8">
    <location>
        <begin position="770"/>
        <end position="783"/>
    </location>
</feature>
<feature type="binding site" evidence="7">
    <location>
        <position position="68"/>
    </location>
    <ligand>
        <name>Na(+)</name>
        <dbReference type="ChEBI" id="CHEBI:29101"/>
        <label>1</label>
    </ligand>
</feature>
<feature type="compositionally biased region" description="Basic and acidic residues" evidence="8">
    <location>
        <begin position="670"/>
        <end position="680"/>
    </location>
</feature>
<evidence type="ECO:0000256" key="5">
    <source>
        <dbReference type="ARBA" id="ARBA00022989"/>
    </source>
</evidence>
<dbReference type="GO" id="GO:0005886">
    <property type="term" value="C:plasma membrane"/>
    <property type="evidence" value="ECO:0007669"/>
    <property type="project" value="TreeGrafter"/>
</dbReference>
<keyword evidence="11" id="KW-1185">Reference proteome</keyword>
<feature type="binding site" evidence="7">
    <location>
        <position position="332"/>
    </location>
    <ligand>
        <name>Na(+)</name>
        <dbReference type="ChEBI" id="CHEBI:29101"/>
        <label>1</label>
    </ligand>
</feature>
<feature type="compositionally biased region" description="Basic and acidic residues" evidence="8">
    <location>
        <begin position="843"/>
        <end position="863"/>
    </location>
</feature>
<keyword evidence="3 9" id="KW-0812">Transmembrane</keyword>
<keyword evidence="5 9" id="KW-1133">Transmembrane helix</keyword>
<dbReference type="PROSITE" id="PS50267">
    <property type="entry name" value="NA_NEUROTRAN_SYMP_3"/>
    <property type="match status" value="1"/>
</dbReference>
<feature type="transmembrane region" description="Helical" evidence="9">
    <location>
        <begin position="320"/>
        <end position="340"/>
    </location>
</feature>
<dbReference type="EMBL" id="CAJFCW020000001">
    <property type="protein sequence ID" value="CAG9077771.1"/>
    <property type="molecule type" value="Genomic_DNA"/>
</dbReference>
<organism evidence="10 11">
    <name type="scientific">Bursaphelenchus okinawaensis</name>
    <dbReference type="NCBI Taxonomy" id="465554"/>
    <lineage>
        <taxon>Eukaryota</taxon>
        <taxon>Metazoa</taxon>
        <taxon>Ecdysozoa</taxon>
        <taxon>Nematoda</taxon>
        <taxon>Chromadorea</taxon>
        <taxon>Rhabditida</taxon>
        <taxon>Tylenchina</taxon>
        <taxon>Tylenchomorpha</taxon>
        <taxon>Aphelenchoidea</taxon>
        <taxon>Aphelenchoididae</taxon>
        <taxon>Bursaphelenchus</taxon>
    </lineage>
</organism>
<gene>
    <name evidence="10" type="ORF">BOKJ2_LOCUS193</name>
</gene>
<dbReference type="GO" id="GO:0015293">
    <property type="term" value="F:symporter activity"/>
    <property type="evidence" value="ECO:0007669"/>
    <property type="project" value="UniProtKB-KW"/>
</dbReference>
<comment type="subcellular location">
    <subcellularLocation>
        <location evidence="1">Membrane</location>
        <topology evidence="1">Multi-pass membrane protein</topology>
    </subcellularLocation>
</comment>
<dbReference type="Pfam" id="PF00209">
    <property type="entry name" value="SNF"/>
    <property type="match status" value="1"/>
</dbReference>
<sequence>MKLKDLWNNFAFPGKRSRDGYIIRDKNLRVHYDRYIYETYQKTLRDDADSSEWERILLALDIVIGPQNFILLPHYCILHSAMNFMIPYIALYLFLGIPLYYVEFSLAKITKLGPDRLYTFMNPLYRGVTVAIYLVGLIQTVVFAVYGMKFFEMASLEFYNIHHVELDIDNYKWTNSYLIEDCITRDMGCFESHNYTHCHQHPFHRDCDSLWTYAEVLYTRKKVGFTPVYQYNLMHETITHPASYQTDLEPVPMTYYVFWAFVILMSLETAYYVAKFTIILKFFAVVFLASCARTAYYSKGGEVANDLFSYLEAQRTFDDVLWPNAIAMVVFSLGCCTGFIHKLGSISKRRSKTATKTLITIFAVDIVVKCIVMVMFYSAASVVGSNIYSYWTDPGGPVRGVTNYMRHGTILTLVAFPEYKFWDTEKFLQFNRTTIMFYFLIMMLFCARHCSLYLLQLLSLLVNAASVRVLCRDISSTLNRTVLTIASGVFLAAITIGFTFPSTFIPIIALQMGMVTAILSIVVAEFMIIGYAYPFKDFLCDVDFYKSRLAKVMYWPVVVLILIVIPAFSVTTCICHLCDRTIPQYAEYVYNKNVLAIKYILPILVILVLNPFMYIWCQKTRPNWRTMFRNSKEWVEREQIVRRDKKNVEALDYAERLFQHVAGNSPQSESEEKITQEPERSYGFTKDGSGSGSGEDNKRSVYADVMLDGRSAEKKKDEKEEKVTKKEKKLPESQRKSSRNGRESSRNRKETNKNRKERNKNGKEGKESTRNVQESSRNAQESSRNARESTRNARESHRNGKESTRNARESIRNGKSNDKTKMKKQKEEKKPQKEPQYGNEDTATEHDKQKQEKKKEKDEKKEEQEEEPASEEAPMEHEKPQKEKMDKADTTQRDLKKESARPVFKAPPTKAAPTKKPPNQAEDPAPGEKTDKASSTTSKNPTRKSSGVVSSKASSKRPPPRKPTPVKTLGKSTEDFEAALNNDKEPAPSSPTEWKSPHEESFKSPSGFE</sequence>
<dbReference type="SUPFAM" id="SSF161070">
    <property type="entry name" value="SNF-like"/>
    <property type="match status" value="1"/>
</dbReference>
<feature type="transmembrane region" description="Helical" evidence="9">
    <location>
        <begin position="253"/>
        <end position="271"/>
    </location>
</feature>
<dbReference type="PANTHER" id="PTHR11616">
    <property type="entry name" value="SODIUM/CHLORIDE DEPENDENT TRANSPORTER"/>
    <property type="match status" value="1"/>
</dbReference>
<keyword evidence="4" id="KW-0769">Symport</keyword>
<feature type="transmembrane region" description="Helical" evidence="9">
    <location>
        <begin position="599"/>
        <end position="616"/>
    </location>
</feature>
<feature type="transmembrane region" description="Helical" evidence="9">
    <location>
        <begin position="404"/>
        <end position="422"/>
    </location>
</feature>
<feature type="transmembrane region" description="Helical" evidence="9">
    <location>
        <begin position="81"/>
        <end position="102"/>
    </location>
</feature>
<comment type="caution">
    <text evidence="10">The sequence shown here is derived from an EMBL/GenBank/DDBJ whole genome shotgun (WGS) entry which is preliminary data.</text>
</comment>
<keyword evidence="7" id="KW-0915">Sodium</keyword>